<dbReference type="EMBL" id="JAQIZT010000019">
    <property type="protein sequence ID" value="KAJ6952777.1"/>
    <property type="molecule type" value="Genomic_DNA"/>
</dbReference>
<organism evidence="2 3">
    <name type="scientific">Populus alba x Populus x berolinensis</name>
    <dbReference type="NCBI Taxonomy" id="444605"/>
    <lineage>
        <taxon>Eukaryota</taxon>
        <taxon>Viridiplantae</taxon>
        <taxon>Streptophyta</taxon>
        <taxon>Embryophyta</taxon>
        <taxon>Tracheophyta</taxon>
        <taxon>Spermatophyta</taxon>
        <taxon>Magnoliopsida</taxon>
        <taxon>eudicotyledons</taxon>
        <taxon>Gunneridae</taxon>
        <taxon>Pentapetalae</taxon>
        <taxon>rosids</taxon>
        <taxon>fabids</taxon>
        <taxon>Malpighiales</taxon>
        <taxon>Salicaceae</taxon>
        <taxon>Saliceae</taxon>
        <taxon>Populus</taxon>
    </lineage>
</organism>
<sequence>MPNDAVLDITVHHLFAEDQFNRANAAITATIPTMPPTISRLHDARHCWSQGHKTFSGFIKARERPRRGNRKEKQGARTKTERGLTKTEKQ</sequence>
<evidence type="ECO:0000313" key="3">
    <source>
        <dbReference type="Proteomes" id="UP001164929"/>
    </source>
</evidence>
<name>A0AAD6L9F3_9ROSI</name>
<protein>
    <submittedName>
        <fullName evidence="2">Uncharacterized protein</fullName>
    </submittedName>
</protein>
<comment type="caution">
    <text evidence="2">The sequence shown here is derived from an EMBL/GenBank/DDBJ whole genome shotgun (WGS) entry which is preliminary data.</text>
</comment>
<feature type="region of interest" description="Disordered" evidence="1">
    <location>
        <begin position="55"/>
        <end position="90"/>
    </location>
</feature>
<dbReference type="Proteomes" id="UP001164929">
    <property type="component" value="Chromosome 19"/>
</dbReference>
<reference evidence="2" key="1">
    <citation type="journal article" date="2023" name="Mol. Ecol. Resour.">
        <title>Chromosome-level genome assembly of a triploid poplar Populus alba 'Berolinensis'.</title>
        <authorList>
            <person name="Chen S."/>
            <person name="Yu Y."/>
            <person name="Wang X."/>
            <person name="Wang S."/>
            <person name="Zhang T."/>
            <person name="Zhou Y."/>
            <person name="He R."/>
            <person name="Meng N."/>
            <person name="Wang Y."/>
            <person name="Liu W."/>
            <person name="Liu Z."/>
            <person name="Liu J."/>
            <person name="Guo Q."/>
            <person name="Huang H."/>
            <person name="Sederoff R.R."/>
            <person name="Wang G."/>
            <person name="Qu G."/>
            <person name="Chen S."/>
        </authorList>
    </citation>
    <scope>NUCLEOTIDE SEQUENCE</scope>
    <source>
        <strain evidence="2">SC-2020</strain>
    </source>
</reference>
<evidence type="ECO:0000313" key="2">
    <source>
        <dbReference type="EMBL" id="KAJ6952777.1"/>
    </source>
</evidence>
<keyword evidence="3" id="KW-1185">Reference proteome</keyword>
<feature type="compositionally biased region" description="Basic and acidic residues" evidence="1">
    <location>
        <begin position="71"/>
        <end position="90"/>
    </location>
</feature>
<gene>
    <name evidence="2" type="ORF">NC653_041803</name>
</gene>
<proteinExistence type="predicted"/>
<evidence type="ECO:0000256" key="1">
    <source>
        <dbReference type="SAM" id="MobiDB-lite"/>
    </source>
</evidence>
<accession>A0AAD6L9F3</accession>
<dbReference type="AlphaFoldDB" id="A0AAD6L9F3"/>